<name>A0A0M0GS66_9BACI</name>
<dbReference type="InterPro" id="IPR011050">
    <property type="entry name" value="Pectin_lyase_fold/virulence"/>
</dbReference>
<organism evidence="1 2">
    <name type="scientific">Rossellomorea marisflavi</name>
    <dbReference type="NCBI Taxonomy" id="189381"/>
    <lineage>
        <taxon>Bacteria</taxon>
        <taxon>Bacillati</taxon>
        <taxon>Bacillota</taxon>
        <taxon>Bacilli</taxon>
        <taxon>Bacillales</taxon>
        <taxon>Bacillaceae</taxon>
        <taxon>Rossellomorea</taxon>
    </lineage>
</organism>
<dbReference type="Gene3D" id="2.160.20.10">
    <property type="entry name" value="Single-stranded right-handed beta-helix, Pectin lyase-like"/>
    <property type="match status" value="1"/>
</dbReference>
<reference evidence="2" key="1">
    <citation type="submission" date="2015-07" db="EMBL/GenBank/DDBJ databases">
        <title>Fjat-14235 jcm11544.</title>
        <authorList>
            <person name="Liu B."/>
            <person name="Wang J."/>
            <person name="Zhu Y."/>
            <person name="Liu G."/>
            <person name="Chen Q."/>
            <person name="Chen Z."/>
            <person name="Lan J."/>
            <person name="Che J."/>
            <person name="Ge C."/>
            <person name="Shi H."/>
            <person name="Pan Z."/>
            <person name="Liu X."/>
        </authorList>
    </citation>
    <scope>NUCLEOTIDE SEQUENCE [LARGE SCALE GENOMIC DNA]</scope>
    <source>
        <strain evidence="2">JCM 11544</strain>
    </source>
</reference>
<evidence type="ECO:0000313" key="2">
    <source>
        <dbReference type="Proteomes" id="UP000037405"/>
    </source>
</evidence>
<dbReference type="SUPFAM" id="SSF51126">
    <property type="entry name" value="Pectin lyase-like"/>
    <property type="match status" value="1"/>
</dbReference>
<dbReference type="EMBL" id="LGUE01000001">
    <property type="protein sequence ID" value="KON92593.1"/>
    <property type="molecule type" value="Genomic_DNA"/>
</dbReference>
<comment type="caution">
    <text evidence="1">The sequence shown here is derived from an EMBL/GenBank/DDBJ whole genome shotgun (WGS) entry which is preliminary data.</text>
</comment>
<evidence type="ECO:0000313" key="1">
    <source>
        <dbReference type="EMBL" id="KON92593.1"/>
    </source>
</evidence>
<dbReference type="AlphaFoldDB" id="A0A0M0GS66"/>
<sequence length="354" mass="38038">MYYKEQEPVPPANRTVPSFTGNTLNVGSTRLYTTIQAALTAAVNGDRLLLDAETFIITASLPVNKSVTIEGQGKGLTTVITTSNAVTTMFNVTVSNVIFREMTLVQNFPSIASTETIIRVGNFATGIYVDNCEISVCEFGITLIATEFQITNCDFTYAPAAALNNNYRYISIASTSGQSIIDTNTFVSGSGNSNCSFIIITNVAVSSGTLKGDLVVRNNEQVVAFQLRHLLNMEETIGNNFGLYIINNRTFSEGNVPVLLNGPNLNIFKFIAVYGNTVQNTAGKGIVGIDLNYLGSTDIFAMGNSITNPTFAVGWASATTDPTSVVVGYHAAVIPVPPNLPLNPCYWLLLSEFI</sequence>
<accession>A0A0M0GS66</accession>
<proteinExistence type="predicted"/>
<gene>
    <name evidence="1" type="ORF">AF331_01775</name>
</gene>
<dbReference type="InterPro" id="IPR012334">
    <property type="entry name" value="Pectin_lyas_fold"/>
</dbReference>
<keyword evidence="2" id="KW-1185">Reference proteome</keyword>
<dbReference type="PATRIC" id="fig|189381.12.peg.436"/>
<protein>
    <submittedName>
        <fullName evidence="1">Cell surface glycoprotein</fullName>
    </submittedName>
</protein>
<dbReference type="Proteomes" id="UP000037405">
    <property type="component" value="Unassembled WGS sequence"/>
</dbReference>